<dbReference type="InterPro" id="IPR024214">
    <property type="entry name" value="DUF3843"/>
</dbReference>
<dbReference type="Pfam" id="PF12954">
    <property type="entry name" value="DUF3843"/>
    <property type="match status" value="2"/>
</dbReference>
<sequence>MAVRKKEIHNKIYLDRWMAFHPYKKPGSSDYYYLDLSNRLYKTIKTRPELGLFSEIHTDDSENLCCYLTCYLEDVVSEIGMMRAFTKQHRELYGKDLPFYSPAEYDYNDINREDIYFLLWHYFSVILYEDTIVSPVSADLIQLGNIVFEVLYEEFERVPENTRLKEFLHLSPGEENFFVVRDKIQFIILDSYLFFFNRLECMAGVGEILDAMKDKMDDNELAQKIPLVTYDTVDNYLLSKVFPLLARRGKDWLAYVLGMDHPLFEKIISITEKKTGSYLFLEQENGILRFEHIASGTILPVTVRSYDTLPDFIEGRTIINCSLIMWKDIWWFSGASAVHPNDPERIKKEKGPEGDKNLFGGLDKKQHDILQEQSQLFLEFNKGRSMAFFNTMDQAAEFAMNFMELFKASIQGSAGADNVAIPHEMSISQEARKEPGFVFFNPKTGMEMVYGYNELIPDPDNPLYNEKKGREDALELLISQEISRECSLYLAEKIGFGVLASPVQYQDGILEENLDFLLRYWKAGRYYSTPSITLI</sequence>
<organism evidence="1">
    <name type="scientific">marine sediment metagenome</name>
    <dbReference type="NCBI Taxonomy" id="412755"/>
    <lineage>
        <taxon>unclassified sequences</taxon>
        <taxon>metagenomes</taxon>
        <taxon>ecological metagenomes</taxon>
    </lineage>
</organism>
<gene>
    <name evidence="1" type="ORF">LCGC14_2117190</name>
</gene>
<evidence type="ECO:0008006" key="2">
    <source>
        <dbReference type="Google" id="ProtNLM"/>
    </source>
</evidence>
<dbReference type="AlphaFoldDB" id="A0A0F9E5B8"/>
<reference evidence="1" key="1">
    <citation type="journal article" date="2015" name="Nature">
        <title>Complex archaea that bridge the gap between prokaryotes and eukaryotes.</title>
        <authorList>
            <person name="Spang A."/>
            <person name="Saw J.H."/>
            <person name="Jorgensen S.L."/>
            <person name="Zaremba-Niedzwiedzka K."/>
            <person name="Martijn J."/>
            <person name="Lind A.E."/>
            <person name="van Eijk R."/>
            <person name="Schleper C."/>
            <person name="Guy L."/>
            <person name="Ettema T.J."/>
        </authorList>
    </citation>
    <scope>NUCLEOTIDE SEQUENCE</scope>
</reference>
<accession>A0A0F9E5B8</accession>
<name>A0A0F9E5B8_9ZZZZ</name>
<evidence type="ECO:0000313" key="1">
    <source>
        <dbReference type="EMBL" id="KKL69214.1"/>
    </source>
</evidence>
<protein>
    <recommendedName>
        <fullName evidence="2">DUF3843 family protein</fullName>
    </recommendedName>
</protein>
<proteinExistence type="predicted"/>
<comment type="caution">
    <text evidence="1">The sequence shown here is derived from an EMBL/GenBank/DDBJ whole genome shotgun (WGS) entry which is preliminary data.</text>
</comment>
<dbReference type="EMBL" id="LAZR01026284">
    <property type="protein sequence ID" value="KKL69214.1"/>
    <property type="molecule type" value="Genomic_DNA"/>
</dbReference>